<name>A0ABN2S305_9ACTN</name>
<comment type="caution">
    <text evidence="3">The sequence shown here is derived from an EMBL/GenBank/DDBJ whole genome shotgun (WGS) entry which is preliminary data.</text>
</comment>
<dbReference type="PANTHER" id="PTHR40758:SF1">
    <property type="entry name" value="CONSERVED PROTEIN"/>
    <property type="match status" value="1"/>
</dbReference>
<dbReference type="Proteomes" id="UP001501585">
    <property type="component" value="Unassembled WGS sequence"/>
</dbReference>
<dbReference type="InterPro" id="IPR034660">
    <property type="entry name" value="DinB/YfiT-like"/>
</dbReference>
<evidence type="ECO:0000259" key="1">
    <source>
        <dbReference type="Pfam" id="PF07398"/>
    </source>
</evidence>
<keyword evidence="4" id="KW-1185">Reference proteome</keyword>
<dbReference type="RefSeq" id="WP_344159277.1">
    <property type="nucleotide sequence ID" value="NZ_BAAAPC010000001.1"/>
</dbReference>
<reference evidence="3 4" key="1">
    <citation type="journal article" date="2019" name="Int. J. Syst. Evol. Microbiol.">
        <title>The Global Catalogue of Microorganisms (GCM) 10K type strain sequencing project: providing services to taxonomists for standard genome sequencing and annotation.</title>
        <authorList>
            <consortium name="The Broad Institute Genomics Platform"/>
            <consortium name="The Broad Institute Genome Sequencing Center for Infectious Disease"/>
            <person name="Wu L."/>
            <person name="Ma J."/>
        </authorList>
    </citation>
    <scope>NUCLEOTIDE SEQUENCE [LARGE SCALE GENOMIC DNA]</scope>
    <source>
        <strain evidence="3 4">JCM 15313</strain>
    </source>
</reference>
<feature type="domain" description="Mycothiol-dependent maleylpyruvate isomerase metal-binding" evidence="2">
    <location>
        <begin position="21"/>
        <end position="128"/>
    </location>
</feature>
<dbReference type="SUPFAM" id="SSF109854">
    <property type="entry name" value="DinB/YfiT-like putative metalloenzymes"/>
    <property type="match status" value="1"/>
</dbReference>
<dbReference type="InterPro" id="IPR017517">
    <property type="entry name" value="Maleyloyr_isom"/>
</dbReference>
<dbReference type="InterPro" id="IPR010872">
    <property type="entry name" value="MDMPI_C-term_domain"/>
</dbReference>
<dbReference type="PANTHER" id="PTHR40758">
    <property type="entry name" value="CONSERVED PROTEIN"/>
    <property type="match status" value="1"/>
</dbReference>
<evidence type="ECO:0000313" key="4">
    <source>
        <dbReference type="Proteomes" id="UP001501585"/>
    </source>
</evidence>
<dbReference type="Pfam" id="PF11716">
    <property type="entry name" value="MDMPI_N"/>
    <property type="match status" value="1"/>
</dbReference>
<feature type="domain" description="MDMPI C-terminal" evidence="1">
    <location>
        <begin position="142"/>
        <end position="243"/>
    </location>
</feature>
<organism evidence="3 4">
    <name type="scientific">Nocardiopsis rhodophaea</name>
    <dbReference type="NCBI Taxonomy" id="280238"/>
    <lineage>
        <taxon>Bacteria</taxon>
        <taxon>Bacillati</taxon>
        <taxon>Actinomycetota</taxon>
        <taxon>Actinomycetes</taxon>
        <taxon>Streptosporangiales</taxon>
        <taxon>Nocardiopsidaceae</taxon>
        <taxon>Nocardiopsis</taxon>
    </lineage>
</organism>
<protein>
    <submittedName>
        <fullName evidence="3">Maleylpyruvate isomerase family mycothiol-dependent enzyme</fullName>
    </submittedName>
</protein>
<evidence type="ECO:0000313" key="3">
    <source>
        <dbReference type="EMBL" id="GAA1979445.1"/>
    </source>
</evidence>
<proteinExistence type="predicted"/>
<evidence type="ECO:0000259" key="2">
    <source>
        <dbReference type="Pfam" id="PF11716"/>
    </source>
</evidence>
<dbReference type="InterPro" id="IPR024344">
    <property type="entry name" value="MDMPI_metal-binding"/>
</dbReference>
<dbReference type="NCBIfam" id="TIGR03083">
    <property type="entry name" value="maleylpyruvate isomerase family mycothiol-dependent enzyme"/>
    <property type="match status" value="1"/>
</dbReference>
<sequence length="252" mass="27825">METADFIETLRRDGELLADFAVLAGWGTAVPTCPGWQVRDLVAHTGSVHRWAAGYLAGRTQRTPIESCAPKDDHALAAWFRDGHRELVEGLTAAPADLECWTFLPAPTPLAFWARRQAHETAVHRVDAERALGAEHREFTPEFARDGIDELLAGFHVRSRSQVRTEQPRTLLVRATDGVPDTEQPSAWLLRLSQEAPCVERLADPSGAPADCTVRGPSAALYLALWNRGRYEDLDVTGDASLVELWRRASAV</sequence>
<keyword evidence="3" id="KW-0413">Isomerase</keyword>
<dbReference type="Pfam" id="PF07398">
    <property type="entry name" value="MDMPI_C"/>
    <property type="match status" value="1"/>
</dbReference>
<accession>A0ABN2S305</accession>
<dbReference type="GO" id="GO:0016853">
    <property type="term" value="F:isomerase activity"/>
    <property type="evidence" value="ECO:0007669"/>
    <property type="project" value="UniProtKB-KW"/>
</dbReference>
<dbReference type="Gene3D" id="1.20.120.450">
    <property type="entry name" value="dinb family like domain"/>
    <property type="match status" value="1"/>
</dbReference>
<dbReference type="EMBL" id="BAAAPC010000001">
    <property type="protein sequence ID" value="GAA1979445.1"/>
    <property type="molecule type" value="Genomic_DNA"/>
</dbReference>
<gene>
    <name evidence="3" type="ORF">GCM10009799_00730</name>
</gene>